<feature type="transmembrane region" description="Helical" evidence="2">
    <location>
        <begin position="294"/>
        <end position="317"/>
    </location>
</feature>
<dbReference type="InterPro" id="IPR001810">
    <property type="entry name" value="F-box_dom"/>
</dbReference>
<dbReference type="Pfam" id="PF12937">
    <property type="entry name" value="F-box-like"/>
    <property type="match status" value="1"/>
</dbReference>
<protein>
    <submittedName>
        <fullName evidence="4">F-box-like/F-box domain containing protein</fullName>
    </submittedName>
</protein>
<keyword evidence="2" id="KW-0812">Transmembrane</keyword>
<proteinExistence type="predicted"/>
<feature type="transmembrane region" description="Helical" evidence="2">
    <location>
        <begin position="370"/>
        <end position="391"/>
    </location>
</feature>
<dbReference type="EMBL" id="JAECZO010000084">
    <property type="protein sequence ID" value="KAK7196740.1"/>
    <property type="molecule type" value="Genomic_DNA"/>
</dbReference>
<dbReference type="Gene3D" id="1.20.1280.50">
    <property type="match status" value="1"/>
</dbReference>
<dbReference type="SUPFAM" id="SSF81383">
    <property type="entry name" value="F-box domain"/>
    <property type="match status" value="1"/>
</dbReference>
<dbReference type="InterPro" id="IPR036047">
    <property type="entry name" value="F-box-like_dom_sf"/>
</dbReference>
<accession>A0AAW0ESP5</accession>
<feature type="transmembrane region" description="Helical" evidence="2">
    <location>
        <begin position="224"/>
        <end position="241"/>
    </location>
</feature>
<keyword evidence="2" id="KW-0472">Membrane</keyword>
<feature type="transmembrane region" description="Helical" evidence="2">
    <location>
        <begin position="261"/>
        <end position="282"/>
    </location>
</feature>
<dbReference type="Proteomes" id="UP001430356">
    <property type="component" value="Unassembled WGS sequence"/>
</dbReference>
<feature type="region of interest" description="Disordered" evidence="1">
    <location>
        <begin position="12"/>
        <end position="33"/>
    </location>
</feature>
<dbReference type="AlphaFoldDB" id="A0AAW0ESP5"/>
<feature type="domain" description="F-box" evidence="3">
    <location>
        <begin position="51"/>
        <end position="99"/>
    </location>
</feature>
<organism evidence="4 5">
    <name type="scientific">Novymonas esmeraldas</name>
    <dbReference type="NCBI Taxonomy" id="1808958"/>
    <lineage>
        <taxon>Eukaryota</taxon>
        <taxon>Discoba</taxon>
        <taxon>Euglenozoa</taxon>
        <taxon>Kinetoplastea</taxon>
        <taxon>Metakinetoplastina</taxon>
        <taxon>Trypanosomatida</taxon>
        <taxon>Trypanosomatidae</taxon>
        <taxon>Novymonas</taxon>
    </lineage>
</organism>
<keyword evidence="5" id="KW-1185">Reference proteome</keyword>
<comment type="caution">
    <text evidence="4">The sequence shown here is derived from an EMBL/GenBank/DDBJ whole genome shotgun (WGS) entry which is preliminary data.</text>
</comment>
<feature type="compositionally biased region" description="Low complexity" evidence="1">
    <location>
        <begin position="12"/>
        <end position="23"/>
    </location>
</feature>
<feature type="transmembrane region" description="Helical" evidence="2">
    <location>
        <begin position="183"/>
        <end position="204"/>
    </location>
</feature>
<evidence type="ECO:0000256" key="1">
    <source>
        <dbReference type="SAM" id="MobiDB-lite"/>
    </source>
</evidence>
<reference evidence="4 5" key="1">
    <citation type="journal article" date="2021" name="MBio">
        <title>A New Model Trypanosomatid, Novymonas esmeraldas: Genomic Perception of Its 'Candidatus Pandoraea novymonadis' Endosymbiont.</title>
        <authorList>
            <person name="Zakharova A."/>
            <person name="Saura A."/>
            <person name="Butenko A."/>
            <person name="Podesvova L."/>
            <person name="Warmusova S."/>
            <person name="Kostygov A.Y."/>
            <person name="Nenarokova A."/>
            <person name="Lukes J."/>
            <person name="Opperdoes F.R."/>
            <person name="Yurchenko V."/>
        </authorList>
    </citation>
    <scope>NUCLEOTIDE SEQUENCE [LARGE SCALE GENOMIC DNA]</scope>
    <source>
        <strain evidence="4 5">E262AT.01</strain>
    </source>
</reference>
<sequence>MLSVCARAALSSSHLPSPASDGEVAGGDGDDESVAATSSLSKRAAAAAAVERLPHEVLLSVFISVIRNDDDDFHWIGVLSRVCRDWHRLCQHPVLWEYVAKRICVVYPLVVRLHGTAPYDAGSRELVHRMRLLGAEEQCIVQYDPLQPLPAPSRLALCRTMQTVRRYRESQQYYKYVQRRRSVVLHFFLSVTLFAVALAITTAMCVAEGVDVWGLCTTSTVFRLLWLAYLCIVAIIVSNVVMQAHFEPQPLLLRLRRNKLLIAASAVTIILGICDIIIPTLLIQINLARTERFSWLWCGITVILSFCLWQLYALVYIMPAARQQLRHQMTNVNVREGFQFVVLNIPNGFPCLFAAASFCALQYVQYGYRIYILLGGVPAVVSLGVLALVFLLDFYALHRVKDLAMGTCLFLAMLFPISLLLWEFRGLSLLPLAIAAFGMFVAHARYVVGSAVHELMRTIRAERSGSLLRFPDACRKRKT</sequence>
<feature type="transmembrane region" description="Helical" evidence="2">
    <location>
        <begin position="428"/>
        <end position="448"/>
    </location>
</feature>
<name>A0AAW0ESP5_9TRYP</name>
<feature type="transmembrane region" description="Helical" evidence="2">
    <location>
        <begin position="338"/>
        <end position="364"/>
    </location>
</feature>
<evidence type="ECO:0000259" key="3">
    <source>
        <dbReference type="Pfam" id="PF12937"/>
    </source>
</evidence>
<evidence type="ECO:0000313" key="5">
    <source>
        <dbReference type="Proteomes" id="UP001430356"/>
    </source>
</evidence>
<evidence type="ECO:0000313" key="4">
    <source>
        <dbReference type="EMBL" id="KAK7196740.1"/>
    </source>
</evidence>
<evidence type="ECO:0000256" key="2">
    <source>
        <dbReference type="SAM" id="Phobius"/>
    </source>
</evidence>
<feature type="transmembrane region" description="Helical" evidence="2">
    <location>
        <begin position="403"/>
        <end position="422"/>
    </location>
</feature>
<keyword evidence="2" id="KW-1133">Transmembrane helix</keyword>
<gene>
    <name evidence="4" type="ORF">NESM_000613800</name>
</gene>